<evidence type="ECO:0000256" key="3">
    <source>
        <dbReference type="ARBA" id="ARBA00023038"/>
    </source>
</evidence>
<keyword evidence="2 4" id="KW-0862">Zinc</keyword>
<keyword evidence="1 4" id="KW-0479">Metal-binding</keyword>
<dbReference type="GO" id="GO:0046872">
    <property type="term" value="F:metal ion binding"/>
    <property type="evidence" value="ECO:0007669"/>
    <property type="project" value="UniProtKB-KW"/>
</dbReference>
<dbReference type="WBParaSite" id="GPLIN_001359800">
    <property type="protein sequence ID" value="GPLIN_001359800"/>
    <property type="gene ID" value="GPLIN_001359800"/>
</dbReference>
<protein>
    <submittedName>
        <fullName evidence="7">LIM zinc-binding domain-containing protein</fullName>
    </submittedName>
</protein>
<dbReference type="AlphaFoldDB" id="A0A183CL42"/>
<evidence type="ECO:0000313" key="7">
    <source>
        <dbReference type="WBParaSite" id="GPLIN_001359800"/>
    </source>
</evidence>
<reference evidence="6" key="2">
    <citation type="submission" date="2014-05" db="EMBL/GenBank/DDBJ databases">
        <title>The genome and life-stage specific transcriptomes of Globodera pallida elucidate key aspects of plant parasitism by a cyst nematode.</title>
        <authorList>
            <person name="Cotton J.A."/>
            <person name="Lilley C.J."/>
            <person name="Jones L.M."/>
            <person name="Kikuchi T."/>
            <person name="Reid A.J."/>
            <person name="Thorpe P."/>
            <person name="Tsai I.J."/>
            <person name="Beasley H."/>
            <person name="Blok V."/>
            <person name="Cock P.J.A."/>
            <person name="Van den Akker S.E."/>
            <person name="Holroyd N."/>
            <person name="Hunt M."/>
            <person name="Mantelin S."/>
            <person name="Naghra H."/>
            <person name="Pain A."/>
            <person name="Palomares-Rius J.E."/>
            <person name="Zarowiecki M."/>
            <person name="Berriman M."/>
            <person name="Jones J.T."/>
            <person name="Urwin P.E."/>
        </authorList>
    </citation>
    <scope>NUCLEOTIDE SEQUENCE [LARGE SCALE GENOMIC DNA]</scope>
    <source>
        <strain evidence="6">Lindley</strain>
    </source>
</reference>
<evidence type="ECO:0000256" key="4">
    <source>
        <dbReference type="PROSITE-ProRule" id="PRU00125"/>
    </source>
</evidence>
<reference evidence="7" key="3">
    <citation type="submission" date="2016-06" db="UniProtKB">
        <authorList>
            <consortium name="WormBaseParasite"/>
        </authorList>
    </citation>
    <scope>IDENTIFICATION</scope>
</reference>
<dbReference type="Proteomes" id="UP000050741">
    <property type="component" value="Unassembled WGS sequence"/>
</dbReference>
<organism evidence="6 7">
    <name type="scientific">Globodera pallida</name>
    <name type="common">Potato cyst nematode worm</name>
    <name type="synonym">Heterodera pallida</name>
    <dbReference type="NCBI Taxonomy" id="36090"/>
    <lineage>
        <taxon>Eukaryota</taxon>
        <taxon>Metazoa</taxon>
        <taxon>Ecdysozoa</taxon>
        <taxon>Nematoda</taxon>
        <taxon>Chromadorea</taxon>
        <taxon>Rhabditida</taxon>
        <taxon>Tylenchina</taxon>
        <taxon>Tylenchomorpha</taxon>
        <taxon>Tylenchoidea</taxon>
        <taxon>Heteroderidae</taxon>
        <taxon>Heteroderinae</taxon>
        <taxon>Globodera</taxon>
    </lineage>
</organism>
<accession>A0A183CL42</accession>
<dbReference type="InterPro" id="IPR001781">
    <property type="entry name" value="Znf_LIM"/>
</dbReference>
<sequence>MDFATGPTKKFCQVCQRWIGLFEDKIQVEKLMMHKRCFICAICDCPLEPGSCSRDDGIIYCQFMCNDRVPIWFCAAHMMLGSGEKYQMLKANQPPTERHDGFNLHSNNLPAGPSAAFEHRIDIPEETSTFLRQFESIQNEPKATIEFEKALTFLHMFSEVSSILNMQNFIRV</sequence>
<dbReference type="SMART" id="SM00132">
    <property type="entry name" value="LIM"/>
    <property type="match status" value="1"/>
</dbReference>
<evidence type="ECO:0000313" key="6">
    <source>
        <dbReference type="Proteomes" id="UP000050741"/>
    </source>
</evidence>
<evidence type="ECO:0000259" key="5">
    <source>
        <dbReference type="PROSITE" id="PS50023"/>
    </source>
</evidence>
<feature type="domain" description="LIM zinc-binding" evidence="5">
    <location>
        <begin position="10"/>
        <end position="71"/>
    </location>
</feature>
<name>A0A183CL42_GLOPA</name>
<dbReference type="Pfam" id="PF00412">
    <property type="entry name" value="LIM"/>
    <property type="match status" value="1"/>
</dbReference>
<keyword evidence="6" id="KW-1185">Reference proteome</keyword>
<evidence type="ECO:0000256" key="2">
    <source>
        <dbReference type="ARBA" id="ARBA00022833"/>
    </source>
</evidence>
<keyword evidence="3 4" id="KW-0440">LIM domain</keyword>
<dbReference type="Gene3D" id="2.10.110.10">
    <property type="entry name" value="Cysteine Rich Protein"/>
    <property type="match status" value="1"/>
</dbReference>
<proteinExistence type="predicted"/>
<reference evidence="6" key="1">
    <citation type="submission" date="2013-12" db="EMBL/GenBank/DDBJ databases">
        <authorList>
            <person name="Aslett M."/>
        </authorList>
    </citation>
    <scope>NUCLEOTIDE SEQUENCE [LARGE SCALE GENOMIC DNA]</scope>
    <source>
        <strain evidence="6">Lindley</strain>
    </source>
</reference>
<evidence type="ECO:0000256" key="1">
    <source>
        <dbReference type="ARBA" id="ARBA00022723"/>
    </source>
</evidence>
<dbReference type="PROSITE" id="PS50023">
    <property type="entry name" value="LIM_DOMAIN_2"/>
    <property type="match status" value="1"/>
</dbReference>